<comment type="subcellular location">
    <subcellularLocation>
        <location evidence="1">Nucleus</location>
    </subcellularLocation>
</comment>
<evidence type="ECO:0000313" key="4">
    <source>
        <dbReference type="Proteomes" id="UP000277212"/>
    </source>
</evidence>
<proteinExistence type="predicted"/>
<dbReference type="OrthoDB" id="3862662at2759"/>
<name>A0A3M2RW34_9HYPO</name>
<protein>
    <submittedName>
        <fullName evidence="3">Uncharacterized protein</fullName>
    </submittedName>
</protein>
<dbReference type="GO" id="GO:0005634">
    <property type="term" value="C:nucleus"/>
    <property type="evidence" value="ECO:0007669"/>
    <property type="project" value="UniProtKB-SubCell"/>
</dbReference>
<dbReference type="AlphaFoldDB" id="A0A3M2RW34"/>
<keyword evidence="2" id="KW-0539">Nucleus</keyword>
<evidence type="ECO:0000256" key="1">
    <source>
        <dbReference type="ARBA" id="ARBA00004123"/>
    </source>
</evidence>
<comment type="caution">
    <text evidence="3">The sequence shown here is derived from an EMBL/GenBank/DDBJ whole genome shotgun (WGS) entry which is preliminary data.</text>
</comment>
<reference evidence="3 4" key="1">
    <citation type="submission" date="2017-06" db="EMBL/GenBank/DDBJ databases">
        <title>Comparative genomic analysis of Ambrosia Fusariam Clade fungi.</title>
        <authorList>
            <person name="Stajich J.E."/>
            <person name="Carrillo J."/>
            <person name="Kijimoto T."/>
            <person name="Eskalen A."/>
            <person name="O'Donnell K."/>
            <person name="Kasson M."/>
        </authorList>
    </citation>
    <scope>NUCLEOTIDE SEQUENCE [LARGE SCALE GENOMIC DNA]</scope>
    <source>
        <strain evidence="3">UCR3666</strain>
    </source>
</reference>
<evidence type="ECO:0000313" key="3">
    <source>
        <dbReference type="EMBL" id="RMJ09469.1"/>
    </source>
</evidence>
<keyword evidence="4" id="KW-1185">Reference proteome</keyword>
<gene>
    <name evidence="3" type="ORF">CDV36_010915</name>
</gene>
<accession>A0A3M2RW34</accession>
<dbReference type="Pfam" id="PF11951">
    <property type="entry name" value="Fungal_trans_2"/>
    <property type="match status" value="1"/>
</dbReference>
<dbReference type="Proteomes" id="UP000277212">
    <property type="component" value="Unassembled WGS sequence"/>
</dbReference>
<organism evidence="3 4">
    <name type="scientific">Fusarium kuroshium</name>
    <dbReference type="NCBI Taxonomy" id="2010991"/>
    <lineage>
        <taxon>Eukaryota</taxon>
        <taxon>Fungi</taxon>
        <taxon>Dikarya</taxon>
        <taxon>Ascomycota</taxon>
        <taxon>Pezizomycotina</taxon>
        <taxon>Sordariomycetes</taxon>
        <taxon>Hypocreomycetidae</taxon>
        <taxon>Hypocreales</taxon>
        <taxon>Nectriaceae</taxon>
        <taxon>Fusarium</taxon>
        <taxon>Fusarium solani species complex</taxon>
    </lineage>
</organism>
<evidence type="ECO:0000256" key="2">
    <source>
        <dbReference type="ARBA" id="ARBA00023242"/>
    </source>
</evidence>
<dbReference type="STRING" id="2010991.A0A3M2RW34"/>
<dbReference type="PANTHER" id="PTHR37534:SF46">
    <property type="entry name" value="ZN(II)2CYS6 TRANSCRIPTION FACTOR (EUROFUNG)"/>
    <property type="match status" value="1"/>
</dbReference>
<dbReference type="PANTHER" id="PTHR37534">
    <property type="entry name" value="TRANSCRIPTIONAL ACTIVATOR PROTEIN UGA3"/>
    <property type="match status" value="1"/>
</dbReference>
<dbReference type="InterPro" id="IPR021858">
    <property type="entry name" value="Fun_TF"/>
</dbReference>
<dbReference type="EMBL" id="NKUJ01000241">
    <property type="protein sequence ID" value="RMJ09469.1"/>
    <property type="molecule type" value="Genomic_DNA"/>
</dbReference>
<sequence>MLMLAQLDMCSGDCLEFETHLKAAVGLIRGQNYDHAPNRHYFEQRLAWLDMMASTTSTRLPNLSTKELKAALGRFSDNGQRRWSYDVFPCPIDLFEILADITMLSKAQLDVTSPSQETMEEANCIKTRLAAWKWLDQDSGSRGHMVEVWRLGVMAYLKRLFPFTDSSDAADLTSQVLHHAQLIPPATSWSYSLLWPIFQIGVTLDNDAVDERVWVEKRLNIALEAVGCRHFSNALETLRSVWENDAQNDPLTAGLNGRTIMLA</sequence>